<dbReference type="Pfam" id="PF00583">
    <property type="entry name" value="Acetyltransf_1"/>
    <property type="match status" value="1"/>
</dbReference>
<dbReference type="InterPro" id="IPR000182">
    <property type="entry name" value="GNAT_dom"/>
</dbReference>
<gene>
    <name evidence="4" type="ORF">EK0264_13005</name>
</gene>
<dbReference type="GO" id="GO:0016747">
    <property type="term" value="F:acyltransferase activity, transferring groups other than amino-acyl groups"/>
    <property type="evidence" value="ECO:0007669"/>
    <property type="project" value="InterPro"/>
</dbReference>
<name>A0A7L4YQQ1_9ACTN</name>
<evidence type="ECO:0000259" key="3">
    <source>
        <dbReference type="PROSITE" id="PS51186"/>
    </source>
</evidence>
<protein>
    <submittedName>
        <fullName evidence="4">GNAT family N-acetyltransferase</fullName>
    </submittedName>
</protein>
<dbReference type="AlphaFoldDB" id="A0A7L4YQQ1"/>
<keyword evidence="2" id="KW-0012">Acyltransferase</keyword>
<keyword evidence="5" id="KW-1185">Reference proteome</keyword>
<dbReference type="OrthoDB" id="9789603at2"/>
<reference evidence="4 5" key="1">
    <citation type="journal article" date="2018" name="Int. J. Syst. Evol. Microbiol.">
        <title>Epidermidibacterium keratini gen. nov., sp. nov., a member of the family Sporichthyaceae, isolated from keratin epidermis.</title>
        <authorList>
            <person name="Lee D.G."/>
            <person name="Trujillo M.E."/>
            <person name="Kang S."/>
            <person name="Nam J.J."/>
            <person name="Kim Y.J."/>
        </authorList>
    </citation>
    <scope>NUCLEOTIDE SEQUENCE [LARGE SCALE GENOMIC DNA]</scope>
    <source>
        <strain evidence="4 5">EPI-7</strain>
    </source>
</reference>
<evidence type="ECO:0000313" key="5">
    <source>
        <dbReference type="Proteomes" id="UP000463857"/>
    </source>
</evidence>
<dbReference type="InterPro" id="IPR016181">
    <property type="entry name" value="Acyl_CoA_acyltransferase"/>
</dbReference>
<dbReference type="PROSITE" id="PS51186">
    <property type="entry name" value="GNAT"/>
    <property type="match status" value="1"/>
</dbReference>
<dbReference type="RefSeq" id="WP_159546256.1">
    <property type="nucleotide sequence ID" value="NZ_CP047156.1"/>
</dbReference>
<feature type="domain" description="N-acetyltransferase" evidence="3">
    <location>
        <begin position="11"/>
        <end position="157"/>
    </location>
</feature>
<sequence length="157" mass="17155">MKTIVIGDREYAVSRADASDLAELVALLSDDVLGAERESSDLAPYSEAFQAIDADPNQLLVVVHDESGQLVATMQLTLFPGLSRRGATRLQIEAVRVAPSVRGGGLGAAMIDWAHEYGRQHGARIAQLTSDARRTDAHRFYERLGYVDSHVGFKFEL</sequence>
<dbReference type="SUPFAM" id="SSF55729">
    <property type="entry name" value="Acyl-CoA N-acyltransferases (Nat)"/>
    <property type="match status" value="1"/>
</dbReference>
<dbReference type="InParanoid" id="A0A7L4YQQ1"/>
<evidence type="ECO:0000313" key="4">
    <source>
        <dbReference type="EMBL" id="QHC01119.1"/>
    </source>
</evidence>
<dbReference type="KEGG" id="eke:EK0264_13005"/>
<dbReference type="CDD" id="cd04301">
    <property type="entry name" value="NAT_SF"/>
    <property type="match status" value="1"/>
</dbReference>
<evidence type="ECO:0000256" key="1">
    <source>
        <dbReference type="ARBA" id="ARBA00022679"/>
    </source>
</evidence>
<dbReference type="Gene3D" id="3.40.630.30">
    <property type="match status" value="1"/>
</dbReference>
<evidence type="ECO:0000256" key="2">
    <source>
        <dbReference type="ARBA" id="ARBA00023315"/>
    </source>
</evidence>
<dbReference type="PANTHER" id="PTHR43877:SF2">
    <property type="entry name" value="AMINOALKYLPHOSPHONATE N-ACETYLTRANSFERASE-RELATED"/>
    <property type="match status" value="1"/>
</dbReference>
<accession>A0A7L4YQQ1</accession>
<dbReference type="EMBL" id="CP047156">
    <property type="protein sequence ID" value="QHC01119.1"/>
    <property type="molecule type" value="Genomic_DNA"/>
</dbReference>
<keyword evidence="1 4" id="KW-0808">Transferase</keyword>
<dbReference type="InterPro" id="IPR050832">
    <property type="entry name" value="Bact_Acetyltransf"/>
</dbReference>
<dbReference type="PANTHER" id="PTHR43877">
    <property type="entry name" value="AMINOALKYLPHOSPHONATE N-ACETYLTRANSFERASE-RELATED-RELATED"/>
    <property type="match status" value="1"/>
</dbReference>
<organism evidence="4 5">
    <name type="scientific">Epidermidibacterium keratini</name>
    <dbReference type="NCBI Taxonomy" id="1891644"/>
    <lineage>
        <taxon>Bacteria</taxon>
        <taxon>Bacillati</taxon>
        <taxon>Actinomycetota</taxon>
        <taxon>Actinomycetes</taxon>
        <taxon>Sporichthyales</taxon>
        <taxon>Sporichthyaceae</taxon>
        <taxon>Epidermidibacterium</taxon>
    </lineage>
</organism>
<dbReference type="Proteomes" id="UP000463857">
    <property type="component" value="Chromosome"/>
</dbReference>
<proteinExistence type="predicted"/>